<organism evidence="2 3">
    <name type="scientific">Streblomastix strix</name>
    <dbReference type="NCBI Taxonomy" id="222440"/>
    <lineage>
        <taxon>Eukaryota</taxon>
        <taxon>Metamonada</taxon>
        <taxon>Preaxostyla</taxon>
        <taxon>Oxymonadida</taxon>
        <taxon>Streblomastigidae</taxon>
        <taxon>Streblomastix</taxon>
    </lineage>
</organism>
<proteinExistence type="predicted"/>
<evidence type="ECO:0000313" key="3">
    <source>
        <dbReference type="Proteomes" id="UP000324800"/>
    </source>
</evidence>
<evidence type="ECO:0000313" key="2">
    <source>
        <dbReference type="EMBL" id="KAA6368219.1"/>
    </source>
</evidence>
<accession>A0A5J4UCB4</accession>
<name>A0A5J4UCB4_9EUKA</name>
<gene>
    <name evidence="2" type="ORF">EZS28_036254</name>
</gene>
<reference evidence="2 3" key="1">
    <citation type="submission" date="2019-03" db="EMBL/GenBank/DDBJ databases">
        <title>Single cell metagenomics reveals metabolic interactions within the superorganism composed of flagellate Streblomastix strix and complex community of Bacteroidetes bacteria on its surface.</title>
        <authorList>
            <person name="Treitli S.C."/>
            <person name="Kolisko M."/>
            <person name="Husnik F."/>
            <person name="Keeling P."/>
            <person name="Hampl V."/>
        </authorList>
    </citation>
    <scope>NUCLEOTIDE SEQUENCE [LARGE SCALE GENOMIC DNA]</scope>
    <source>
        <strain evidence="2">ST1C</strain>
    </source>
</reference>
<sequence length="634" mass="67720">DGLLTVKNLKVLNFDFVAQINQLINEVNQLQSTVGSIDADIVGVKNELLVIQQELARQQHFRGYYLLNSDITSLPDSADGDFAFSAESGTVWMYDTTWYNSGQVVPDQVSPASDAVPLVDNATGAAGISNEYSRGDHQHPLQVSTVLPAKDTAVGEEGTANTYARSDHTHHVNLGNSVPKKDTGTGTGGTSNVYSSATHQHPLNVDPTVANVPLVNATAAANGTSDFYCRNDHVHPQQLTYDGNITATKFIKTGGLATEILCANGDTTSIDAKLSRTYNSGAGGWIRLCVFPAGASVGNPFIEFKVYNQYNAVQTIRLVPYYTVNGINTVYGIFTAPTKLSNNYLIDAGVNQLFHTHTGSGTAAIYSAYVRIESTNSITIVVSDQSTYYTNRITEILTQDVVSTVSSATQIPITYDLANAINTTQSGQWEINKTDDNALTINPSSLRQADHSVGLNINSDSSIIKFNGNELVNVGTDQTINGRKAFNGIFQVNPTGTNYNEGIRIAKATNGLSQIQFGCDSTQYSGQIQGQWAAGIMIRQDTMTQEFVICLTSDFGNDDRGLRISADGNTLSFNGSVIAGVGATNGASSGSVQYSAGNPILWGVNSVGTEGGFYSNGTNICWRARPITLGSVPP</sequence>
<evidence type="ECO:0000256" key="1">
    <source>
        <dbReference type="SAM" id="MobiDB-lite"/>
    </source>
</evidence>
<feature type="non-terminal residue" evidence="2">
    <location>
        <position position="1"/>
    </location>
</feature>
<feature type="compositionally biased region" description="Polar residues" evidence="1">
    <location>
        <begin position="191"/>
        <end position="200"/>
    </location>
</feature>
<dbReference type="EMBL" id="SNRW01017568">
    <property type="protein sequence ID" value="KAA6368219.1"/>
    <property type="molecule type" value="Genomic_DNA"/>
</dbReference>
<dbReference type="AlphaFoldDB" id="A0A5J4UCB4"/>
<comment type="caution">
    <text evidence="2">The sequence shown here is derived from an EMBL/GenBank/DDBJ whole genome shotgun (WGS) entry which is preliminary data.</text>
</comment>
<dbReference type="Proteomes" id="UP000324800">
    <property type="component" value="Unassembled WGS sequence"/>
</dbReference>
<feature type="region of interest" description="Disordered" evidence="1">
    <location>
        <begin position="161"/>
        <end position="200"/>
    </location>
</feature>
<protein>
    <submittedName>
        <fullName evidence="2">Uncharacterized protein</fullName>
    </submittedName>
</protein>